<keyword evidence="2" id="KW-0430">Lectin</keyword>
<evidence type="ECO:0000256" key="3">
    <source>
        <dbReference type="ARBA" id="ARBA00022837"/>
    </source>
</evidence>
<sequence>MYHYDFGSVTRENSWVWVSLPAVCKMLFNLLLLKLTLIFTGVLSTTCNIPLNQKKQSILNLLACWNDDSTNNQDQPISSNTDCSNYRYQSCKEILWHDNNAKDGIYTLKTTDGVSYQTFCDMTTDGGGWTLVASIHENNLLGKCTAGDRWSSQGGNNENNPEGDGNWANYATFGTPDGATSDDYKNPGYYDISSSDLGLWHVPNKTPVSQWKNSSILQYRTQNGFLSTNGGNLFGLYTKYPIKYNIGGCPTDNGPAEPVVYDVGDPEKTIQYYGPHTKNVANPGFVQFRVFNNEKAAIALCAGIKTNGCNTEHYCIGGGGYFPEANPRQCGDFTSLDWDSYGTHTGWSATSHESKTSPLWEPLPAVCKMLMHSLLLLRLTLTFTGYSAACNTPLNQKKLNILNMLSCWTDDRTNNQNDFSIYSYQSCKEILTHDNNAKDGIYTLTTKDRVSYQTFCDMTTDGGGWTLVASIHENNLLGKCTAGDRWSSQGGNNENNPEGDGNWANYATFGTPDGATSDDYKNPGYYDISSSDLGLWHVPNKTPVSQWKTSSILRYRTQNGFLSTNGGNLFGLYTKFPVKYNIGECPKNNGPAEPVVYDFGDPEKTAQYYTRSIKNVATPGFVQFRVFNNEKAAIALCAGIKTIGCNTEHYCIGGGGYFPEANPRQCGDFTSLDWDGYGTHTGWSASKKLVESAVLLYYR</sequence>
<dbReference type="GO" id="GO:0046872">
    <property type="term" value="F:metal ion binding"/>
    <property type="evidence" value="ECO:0007669"/>
    <property type="project" value="UniProtKB-KW"/>
</dbReference>
<keyword evidence="1" id="KW-0479">Metal-binding</keyword>
<dbReference type="GO" id="GO:0070492">
    <property type="term" value="F:oligosaccharide binding"/>
    <property type="evidence" value="ECO:0007669"/>
    <property type="project" value="TreeGrafter"/>
</dbReference>
<dbReference type="NCBIfam" id="NF040941">
    <property type="entry name" value="GGGWT_bact"/>
    <property type="match status" value="2"/>
</dbReference>
<dbReference type="InterPro" id="IPR014716">
    <property type="entry name" value="Fibrinogen_a/b/g_C_1"/>
</dbReference>
<keyword evidence="3" id="KW-0106">Calcium</keyword>
<gene>
    <name evidence="6" type="ORF">PECUL_23A045010</name>
</gene>
<evidence type="ECO:0000256" key="4">
    <source>
        <dbReference type="ARBA" id="ARBA00023157"/>
    </source>
</evidence>
<protein>
    <recommendedName>
        <fullName evidence="5">Fibrinogen C-terminal domain-containing protein</fullName>
    </recommendedName>
</protein>
<dbReference type="InterPro" id="IPR002181">
    <property type="entry name" value="Fibrinogen_a/b/g_C_dom"/>
</dbReference>
<dbReference type="InterPro" id="IPR036056">
    <property type="entry name" value="Fibrinogen-like_C"/>
</dbReference>
<dbReference type="PROSITE" id="PS51406">
    <property type="entry name" value="FIBRINOGEN_C_2"/>
    <property type="match status" value="2"/>
</dbReference>
<dbReference type="Proteomes" id="UP001295444">
    <property type="component" value="Chromosome 07"/>
</dbReference>
<accession>A0AAD1WCQ4</accession>
<keyword evidence="4" id="KW-1015">Disulfide bond</keyword>
<dbReference type="GO" id="GO:0005615">
    <property type="term" value="C:extracellular space"/>
    <property type="evidence" value="ECO:0007669"/>
    <property type="project" value="TreeGrafter"/>
</dbReference>
<dbReference type="Gene3D" id="3.90.215.10">
    <property type="entry name" value="Gamma Fibrinogen, chain A, domain 1"/>
    <property type="match status" value="2"/>
</dbReference>
<evidence type="ECO:0000256" key="1">
    <source>
        <dbReference type="ARBA" id="ARBA00022723"/>
    </source>
</evidence>
<feature type="domain" description="Fibrinogen C-terminal" evidence="5">
    <location>
        <begin position="82"/>
        <end position="132"/>
    </location>
</feature>
<dbReference type="PANTHER" id="PTHR16146">
    <property type="entry name" value="INTELECTIN"/>
    <property type="match status" value="1"/>
</dbReference>
<evidence type="ECO:0000313" key="7">
    <source>
        <dbReference type="Proteomes" id="UP001295444"/>
    </source>
</evidence>
<dbReference type="AlphaFoldDB" id="A0AAD1WCQ4"/>
<dbReference type="PANTHER" id="PTHR16146:SF46">
    <property type="entry name" value="INTELECTIN-1A-RELATED"/>
    <property type="match status" value="1"/>
</dbReference>
<dbReference type="Pfam" id="PF00147">
    <property type="entry name" value="Fibrinogen_C"/>
    <property type="match status" value="1"/>
</dbReference>
<evidence type="ECO:0000259" key="5">
    <source>
        <dbReference type="PROSITE" id="PS51406"/>
    </source>
</evidence>
<dbReference type="SUPFAM" id="SSF56496">
    <property type="entry name" value="Fibrinogen C-terminal domain-like"/>
    <property type="match status" value="2"/>
</dbReference>
<organism evidence="6 7">
    <name type="scientific">Pelobates cultripes</name>
    <name type="common">Western spadefoot toad</name>
    <dbReference type="NCBI Taxonomy" id="61616"/>
    <lineage>
        <taxon>Eukaryota</taxon>
        <taxon>Metazoa</taxon>
        <taxon>Chordata</taxon>
        <taxon>Craniata</taxon>
        <taxon>Vertebrata</taxon>
        <taxon>Euteleostomi</taxon>
        <taxon>Amphibia</taxon>
        <taxon>Batrachia</taxon>
        <taxon>Anura</taxon>
        <taxon>Pelobatoidea</taxon>
        <taxon>Pelobatidae</taxon>
        <taxon>Pelobates</taxon>
    </lineage>
</organism>
<dbReference type="EMBL" id="OW240918">
    <property type="protein sequence ID" value="CAH2305794.1"/>
    <property type="molecule type" value="Genomic_DNA"/>
</dbReference>
<keyword evidence="7" id="KW-1185">Reference proteome</keyword>
<proteinExistence type="predicted"/>
<evidence type="ECO:0000256" key="2">
    <source>
        <dbReference type="ARBA" id="ARBA00022734"/>
    </source>
</evidence>
<feature type="domain" description="Fibrinogen C-terminal" evidence="5">
    <location>
        <begin position="418"/>
        <end position="468"/>
    </location>
</feature>
<reference evidence="6" key="1">
    <citation type="submission" date="2022-03" db="EMBL/GenBank/DDBJ databases">
        <authorList>
            <person name="Alioto T."/>
            <person name="Alioto T."/>
            <person name="Gomez Garrido J."/>
        </authorList>
    </citation>
    <scope>NUCLEOTIDE SEQUENCE</scope>
</reference>
<evidence type="ECO:0000313" key="6">
    <source>
        <dbReference type="EMBL" id="CAH2305794.1"/>
    </source>
</evidence>
<name>A0AAD1WCQ4_PELCU</name>